<evidence type="ECO:0008006" key="10">
    <source>
        <dbReference type="Google" id="ProtNLM"/>
    </source>
</evidence>
<dbReference type="VEuPathDB" id="VectorBase:GBRI038915"/>
<feature type="domain" description="SH3" evidence="5">
    <location>
        <begin position="1075"/>
        <end position="1139"/>
    </location>
</feature>
<dbReference type="InterPro" id="IPR002048">
    <property type="entry name" value="EF_hand_dom"/>
</dbReference>
<feature type="domain" description="EF-hand" evidence="7">
    <location>
        <begin position="49"/>
        <end position="74"/>
    </location>
</feature>
<dbReference type="Gene3D" id="2.30.30.40">
    <property type="entry name" value="SH3 Domains"/>
    <property type="match status" value="4"/>
</dbReference>
<feature type="region of interest" description="Disordered" evidence="4">
    <location>
        <begin position="256"/>
        <end position="297"/>
    </location>
</feature>
<feature type="compositionally biased region" description="Basic and acidic residues" evidence="4">
    <location>
        <begin position="436"/>
        <end position="485"/>
    </location>
</feature>
<dbReference type="Pfam" id="PF12763">
    <property type="entry name" value="EH"/>
    <property type="match status" value="2"/>
</dbReference>
<sequence>MNALPDPWVITQREKLKYQEQFKALQPQNGYVTGGQAKGFFLQSQLPPALADTDSDGKMNINEFSIACKLIGLKLRGMEVPKALPPPLLASLCTVGTTPTMTPTGAGSLSPLDPTKGISCAISPLAKPAENINSTTISPAATVAPVVVPVGIKTGAVPGVMSGVVSQPNMPTPTVAAAAITVQQMPGAVPVIPPAIQSGIIPTVGSAVPGMSMVSGVTQTGVVSVVSSQPIMAVSPSGLPVAGTVASSTSVVKMISPPPTEIKTSATPTPSQSNPPSRNMSISDRAPSLESPQGEWAVKAPAKRKYSQVFNGADRNRTGYLTGVQARGILVQSKLPQATLAQIWTLSDLDCDGRLSCDEFILAMFLCDKAMNGEKIPPALPVDWIPPSFRKSKSRQSSISGPGSRPGSQPVSRHASVSSQGTVDADPAAGLPQTSFEDKRKENFDKGQAELDRRRKLLQEQQRKEKEERERKEREEAEKREKARLEAERKQQEELERQLQKQRELELEKEEQRKRELEAREAARKELEKQRLMEWEQQRIAELNSQKQREQERVLKQKAQNTQLNVELSTLNEKIKDLSQKICETRAGVTNVKSIIDGMRSQRDSSMTEMSQLKARIKEQNAKLLQLTQERAKWDAKVKAAGVTYDPGQQEQLNAAFANKQLIIKQLKDKVENISKEIESKKEDINSHDLTVTEVKGELGALIKKCEELYGDYDTQRTQVLEMKYNKKNENVSATSAWDTAAAWGSTTTSDIDQYGLSNDNTNQLSAETIVNAVDTSEPAPEGFVKYRAVYEFAARNADEISFMPGDIILVPLEQNAEPGWLAGEINGHTGWFPETYVEKLEEVDTAQTYAAQDTYNDNSQNYGGTATTTDASEVSVANAYNGDVEYYIAAYPYESGEVGDLTFSAGEMIMVTKKEGDWWTGTIGNRTGMFPSNYVQKADIGSSAPVVDAGDFNQVYDQQKDNTMNGNAQDEFAANTALQDQQQPQQTEPLTNDINIPASVSSQQYNLEMHTEKVAAAAAAAEETRTNEELDTEVSQINTQSNQKVNQQSNEPAESYSRPMSRTSSMTPQGMRAKRFEIAQVIAPYDATSSEQLSLVRGQLIMIRKKTDSGWWEGELQAKGRRRQIGWFPATYVKVLQGGRNSGRNTPVSGSRVEMAEQILDKVVALYPYKAQNDDELSFDKDDIISVLGRDEPEWWRGELNGLTGLFPSNYVGPFVTSGNV</sequence>
<dbReference type="PROSITE" id="PS50031">
    <property type="entry name" value="EH"/>
    <property type="match status" value="1"/>
</dbReference>
<dbReference type="SUPFAM" id="SSF50044">
    <property type="entry name" value="SH3-domain"/>
    <property type="match status" value="4"/>
</dbReference>
<name>A0A1A9WZS5_9MUSC</name>
<dbReference type="InterPro" id="IPR000261">
    <property type="entry name" value="EH_dom"/>
</dbReference>
<dbReference type="Pfam" id="PF14604">
    <property type="entry name" value="SH3_9"/>
    <property type="match status" value="3"/>
</dbReference>
<evidence type="ECO:0000313" key="9">
    <source>
        <dbReference type="Proteomes" id="UP000091820"/>
    </source>
</evidence>
<dbReference type="SMART" id="SM00027">
    <property type="entry name" value="EH"/>
    <property type="match status" value="2"/>
</dbReference>
<accession>A0A1A9WZS5</accession>
<dbReference type="PROSITE" id="PS00018">
    <property type="entry name" value="EF_HAND_1"/>
    <property type="match status" value="2"/>
</dbReference>
<feature type="region of interest" description="Disordered" evidence="4">
    <location>
        <begin position="1019"/>
        <end position="1070"/>
    </location>
</feature>
<dbReference type="STRING" id="37001.A0A1A9WZS5"/>
<dbReference type="GO" id="GO:0005509">
    <property type="term" value="F:calcium ion binding"/>
    <property type="evidence" value="ECO:0007669"/>
    <property type="project" value="InterPro"/>
</dbReference>
<feature type="domain" description="SH3" evidence="5">
    <location>
        <begin position="1159"/>
        <end position="1218"/>
    </location>
</feature>
<evidence type="ECO:0000259" key="5">
    <source>
        <dbReference type="PROSITE" id="PS50002"/>
    </source>
</evidence>
<dbReference type="GO" id="GO:0016197">
    <property type="term" value="P:endosomal transport"/>
    <property type="evidence" value="ECO:0007669"/>
    <property type="project" value="TreeGrafter"/>
</dbReference>
<dbReference type="PRINTS" id="PR00452">
    <property type="entry name" value="SH3DOMAIN"/>
</dbReference>
<feature type="domain" description="SH3" evidence="5">
    <location>
        <begin position="883"/>
        <end position="941"/>
    </location>
</feature>
<reference evidence="8" key="2">
    <citation type="submission" date="2020-05" db="UniProtKB">
        <authorList>
            <consortium name="EnsemblMetazoa"/>
        </authorList>
    </citation>
    <scope>IDENTIFICATION</scope>
    <source>
        <strain evidence="8">IAEA</strain>
    </source>
</reference>
<evidence type="ECO:0000256" key="2">
    <source>
        <dbReference type="ARBA" id="ARBA00022837"/>
    </source>
</evidence>
<feature type="compositionally biased region" description="Polar residues" evidence="4">
    <location>
        <begin position="262"/>
        <end position="282"/>
    </location>
</feature>
<dbReference type="PANTHER" id="PTHR11216">
    <property type="entry name" value="EH DOMAIN"/>
    <property type="match status" value="1"/>
</dbReference>
<reference evidence="9" key="1">
    <citation type="submission" date="2014-03" db="EMBL/GenBank/DDBJ databases">
        <authorList>
            <person name="Aksoy S."/>
            <person name="Warren W."/>
            <person name="Wilson R.K."/>
        </authorList>
    </citation>
    <scope>NUCLEOTIDE SEQUENCE [LARGE SCALE GENOMIC DNA]</scope>
    <source>
        <strain evidence="9">IAEA</strain>
    </source>
</reference>
<evidence type="ECO:0000259" key="6">
    <source>
        <dbReference type="PROSITE" id="PS50031"/>
    </source>
</evidence>
<feature type="domain" description="EF-hand" evidence="7">
    <location>
        <begin position="335"/>
        <end position="370"/>
    </location>
</feature>
<dbReference type="GO" id="GO:0006897">
    <property type="term" value="P:endocytosis"/>
    <property type="evidence" value="ECO:0007669"/>
    <property type="project" value="TreeGrafter"/>
</dbReference>
<evidence type="ECO:0000256" key="3">
    <source>
        <dbReference type="PROSITE-ProRule" id="PRU00192"/>
    </source>
</evidence>
<dbReference type="InterPro" id="IPR001452">
    <property type="entry name" value="SH3_domain"/>
</dbReference>
<evidence type="ECO:0000313" key="8">
    <source>
        <dbReference type="EnsemblMetazoa" id="GBRI038915-PA"/>
    </source>
</evidence>
<keyword evidence="2" id="KW-0106">Calcium</keyword>
<dbReference type="PANTHER" id="PTHR11216:SF170">
    <property type="entry name" value="DYNAMIN ASSOCIATED PROTEIN 160, ISOFORM D"/>
    <property type="match status" value="1"/>
</dbReference>
<feature type="domain" description="EH" evidence="6">
    <location>
        <begin position="302"/>
        <end position="391"/>
    </location>
</feature>
<dbReference type="InterPro" id="IPR036028">
    <property type="entry name" value="SH3-like_dom_sf"/>
</dbReference>
<dbReference type="GO" id="GO:0005886">
    <property type="term" value="C:plasma membrane"/>
    <property type="evidence" value="ECO:0007669"/>
    <property type="project" value="TreeGrafter"/>
</dbReference>
<dbReference type="SMART" id="SM00326">
    <property type="entry name" value="SH3"/>
    <property type="match status" value="4"/>
</dbReference>
<keyword evidence="9" id="KW-1185">Reference proteome</keyword>
<feature type="domain" description="SH3" evidence="5">
    <location>
        <begin position="782"/>
        <end position="843"/>
    </location>
</feature>
<feature type="region of interest" description="Disordered" evidence="4">
    <location>
        <begin position="379"/>
        <end position="485"/>
    </location>
</feature>
<protein>
    <recommendedName>
        <fullName evidence="10">Intersectin-1</fullName>
    </recommendedName>
</protein>
<dbReference type="CDD" id="cd11839">
    <property type="entry name" value="SH3_Intersectin_4"/>
    <property type="match status" value="1"/>
</dbReference>
<dbReference type="SUPFAM" id="SSF47473">
    <property type="entry name" value="EF-hand"/>
    <property type="match status" value="2"/>
</dbReference>
<dbReference type="AlphaFoldDB" id="A0A1A9WZS5"/>
<feature type="compositionally biased region" description="Polar residues" evidence="4">
    <location>
        <begin position="1034"/>
        <end position="1069"/>
    </location>
</feature>
<dbReference type="Proteomes" id="UP000091820">
    <property type="component" value="Unassembled WGS sequence"/>
</dbReference>
<dbReference type="InterPro" id="IPR011992">
    <property type="entry name" value="EF-hand-dom_pair"/>
</dbReference>
<dbReference type="EnsemblMetazoa" id="GBRI038915-RA">
    <property type="protein sequence ID" value="GBRI038915-PA"/>
    <property type="gene ID" value="GBRI038915"/>
</dbReference>
<evidence type="ECO:0000256" key="4">
    <source>
        <dbReference type="SAM" id="MobiDB-lite"/>
    </source>
</evidence>
<dbReference type="PRINTS" id="PR00499">
    <property type="entry name" value="P67PHOX"/>
</dbReference>
<feature type="compositionally biased region" description="Low complexity" evidence="4">
    <location>
        <begin position="395"/>
        <end position="413"/>
    </location>
</feature>
<dbReference type="FunFam" id="2.30.30.40:FF:000072">
    <property type="entry name" value="Unconventional Myosin IB"/>
    <property type="match status" value="1"/>
</dbReference>
<dbReference type="CDD" id="cd00052">
    <property type="entry name" value="EH"/>
    <property type="match status" value="2"/>
</dbReference>
<dbReference type="GO" id="GO:0005737">
    <property type="term" value="C:cytoplasm"/>
    <property type="evidence" value="ECO:0007669"/>
    <property type="project" value="TreeGrafter"/>
</dbReference>
<dbReference type="PROSITE" id="PS50002">
    <property type="entry name" value="SH3"/>
    <property type="match status" value="4"/>
</dbReference>
<proteinExistence type="predicted"/>
<keyword evidence="1 3" id="KW-0728">SH3 domain</keyword>
<dbReference type="CDD" id="cd11838">
    <property type="entry name" value="SH3_Intersectin_3"/>
    <property type="match status" value="1"/>
</dbReference>
<dbReference type="PROSITE" id="PS50222">
    <property type="entry name" value="EF_HAND_2"/>
    <property type="match status" value="2"/>
</dbReference>
<dbReference type="CDD" id="cd11836">
    <property type="entry name" value="SH3_Intersectin_1"/>
    <property type="match status" value="1"/>
</dbReference>
<dbReference type="InterPro" id="IPR018247">
    <property type="entry name" value="EF_Hand_1_Ca_BS"/>
</dbReference>
<dbReference type="Pfam" id="PF00018">
    <property type="entry name" value="SH3_1"/>
    <property type="match status" value="1"/>
</dbReference>
<dbReference type="CDD" id="cd11840">
    <property type="entry name" value="SH3_Intersectin_5"/>
    <property type="match status" value="1"/>
</dbReference>
<evidence type="ECO:0000256" key="1">
    <source>
        <dbReference type="ARBA" id="ARBA00022443"/>
    </source>
</evidence>
<organism evidence="8 9">
    <name type="scientific">Glossina brevipalpis</name>
    <dbReference type="NCBI Taxonomy" id="37001"/>
    <lineage>
        <taxon>Eukaryota</taxon>
        <taxon>Metazoa</taxon>
        <taxon>Ecdysozoa</taxon>
        <taxon>Arthropoda</taxon>
        <taxon>Hexapoda</taxon>
        <taxon>Insecta</taxon>
        <taxon>Pterygota</taxon>
        <taxon>Neoptera</taxon>
        <taxon>Endopterygota</taxon>
        <taxon>Diptera</taxon>
        <taxon>Brachycera</taxon>
        <taxon>Muscomorpha</taxon>
        <taxon>Hippoboscoidea</taxon>
        <taxon>Glossinidae</taxon>
        <taxon>Glossina</taxon>
    </lineage>
</organism>
<dbReference type="Gene3D" id="1.10.238.10">
    <property type="entry name" value="EF-hand"/>
    <property type="match status" value="2"/>
</dbReference>
<evidence type="ECO:0000259" key="7">
    <source>
        <dbReference type="PROSITE" id="PS50222"/>
    </source>
</evidence>